<dbReference type="Proteomes" id="UP000078240">
    <property type="component" value="Unassembled WGS sequence"/>
</dbReference>
<accession>A0A179EW17</accession>
<evidence type="ECO:0000313" key="2">
    <source>
        <dbReference type="Proteomes" id="UP000078240"/>
    </source>
</evidence>
<reference evidence="1 2" key="1">
    <citation type="submission" date="2016-01" db="EMBL/GenBank/DDBJ databases">
        <title>Biosynthesis of antibiotic leucinostatins and their inhibition on Phytophthora in bio-control Purpureocillium lilacinum.</title>
        <authorList>
            <person name="Wang G."/>
            <person name="Liu Z."/>
            <person name="Lin R."/>
            <person name="Li E."/>
            <person name="Mao Z."/>
            <person name="Ling J."/>
            <person name="Yin W."/>
            <person name="Xie B."/>
        </authorList>
    </citation>
    <scope>NUCLEOTIDE SEQUENCE [LARGE SCALE GENOMIC DNA]</scope>
    <source>
        <strain evidence="1">PLBJ-1</strain>
    </source>
</reference>
<sequence length="170" mass="18909">MVITQAEETEGAGKRETQDCAPIMLSNGKLDEHGWNPTSWKVYQPLVDEALVGSGDPRRQAHLWRRSQNGRPYKKDMGGLRNVPSSSFVRCFGRTTQFLAGCRLYFGRFLKNGIASALKARLGVNSSLFFAPWPNELGLVRVAAISHTLRRCLLVVTSLLEGFARICRVG</sequence>
<evidence type="ECO:0000313" key="1">
    <source>
        <dbReference type="EMBL" id="OAQ57356.1"/>
    </source>
</evidence>
<organism evidence="1 2">
    <name type="scientific">Purpureocillium lilacinum</name>
    <name type="common">Paecilomyces lilacinus</name>
    <dbReference type="NCBI Taxonomy" id="33203"/>
    <lineage>
        <taxon>Eukaryota</taxon>
        <taxon>Fungi</taxon>
        <taxon>Dikarya</taxon>
        <taxon>Ascomycota</taxon>
        <taxon>Pezizomycotina</taxon>
        <taxon>Sordariomycetes</taxon>
        <taxon>Hypocreomycetidae</taxon>
        <taxon>Hypocreales</taxon>
        <taxon>Ophiocordycipitaceae</taxon>
        <taxon>Purpureocillium</taxon>
    </lineage>
</organism>
<comment type="caution">
    <text evidence="1">The sequence shown here is derived from an EMBL/GenBank/DDBJ whole genome shotgun (WGS) entry which is preliminary data.</text>
</comment>
<name>A0A179EW17_PURLI</name>
<dbReference type="EMBL" id="LSBH01000112">
    <property type="protein sequence ID" value="OAQ57356.1"/>
    <property type="molecule type" value="Genomic_DNA"/>
</dbReference>
<protein>
    <submittedName>
        <fullName evidence="1">Uncharacterized protein</fullName>
    </submittedName>
</protein>
<gene>
    <name evidence="1" type="ORF">VFPBJ_11758</name>
</gene>
<dbReference type="AlphaFoldDB" id="A0A179EW17"/>
<proteinExistence type="predicted"/>